<organism evidence="3 4">
    <name type="scientific">Amycolatopsis thailandensis</name>
    <dbReference type="NCBI Taxonomy" id="589330"/>
    <lineage>
        <taxon>Bacteria</taxon>
        <taxon>Bacillati</taxon>
        <taxon>Actinomycetota</taxon>
        <taxon>Actinomycetes</taxon>
        <taxon>Pseudonocardiales</taxon>
        <taxon>Pseudonocardiaceae</taxon>
        <taxon>Amycolatopsis</taxon>
    </lineage>
</organism>
<dbReference type="GO" id="GO:0008800">
    <property type="term" value="F:beta-lactamase activity"/>
    <property type="evidence" value="ECO:0007669"/>
    <property type="project" value="InterPro"/>
</dbReference>
<dbReference type="Pfam" id="PF13354">
    <property type="entry name" value="Beta-lactamase2"/>
    <property type="match status" value="1"/>
</dbReference>
<dbReference type="InterPro" id="IPR045155">
    <property type="entry name" value="Beta-lactam_cat"/>
</dbReference>
<comment type="caution">
    <text evidence="3">The sequence shown here is derived from an EMBL/GenBank/DDBJ whole genome shotgun (WGS) entry which is preliminary data.</text>
</comment>
<dbReference type="InterPro" id="IPR000871">
    <property type="entry name" value="Beta-lactam_class-A"/>
</dbReference>
<evidence type="ECO:0000256" key="1">
    <source>
        <dbReference type="SAM" id="Phobius"/>
    </source>
</evidence>
<keyword evidence="4" id="KW-1185">Reference proteome</keyword>
<dbReference type="RefSeq" id="WP_093937202.1">
    <property type="nucleotide sequence ID" value="NZ_NMQT01000104.1"/>
</dbReference>
<dbReference type="EMBL" id="NMQT01000104">
    <property type="protein sequence ID" value="OXM50044.1"/>
    <property type="molecule type" value="Genomic_DNA"/>
</dbReference>
<sequence>MFDDERTRPIAVPRGNRRLRLRVTVVTAFLAVTGILGYVIFQADAAGRPARDERVATVVFDRTSGKQVVGDHGGERFRTASVVKLFIALDAITHGPRKSDEARIHRMLSRSDDAIANTLWTRNGASAIVTRTAAAIGLKNTTPPADAGRWGDTLSTAEDIAATYRHILTLPKAKRNLILKPLREAPRTAADGFDQHFGIPTAFEDRPWAVKQGWAAGHGAVDAHTTGLVGEGDRYIVVILTSHADGTDLAVATASATSAAESLFPRLGK</sequence>
<gene>
    <name evidence="3" type="ORF">CFP71_29370</name>
</gene>
<dbReference type="Gene3D" id="3.40.710.10">
    <property type="entry name" value="DD-peptidase/beta-lactamase superfamily"/>
    <property type="match status" value="1"/>
</dbReference>
<dbReference type="AlphaFoldDB" id="A0A229RUK0"/>
<feature type="domain" description="Beta-lactamase class A catalytic" evidence="2">
    <location>
        <begin position="104"/>
        <end position="241"/>
    </location>
</feature>
<evidence type="ECO:0000259" key="2">
    <source>
        <dbReference type="Pfam" id="PF13354"/>
    </source>
</evidence>
<evidence type="ECO:0000313" key="4">
    <source>
        <dbReference type="Proteomes" id="UP000215223"/>
    </source>
</evidence>
<dbReference type="SUPFAM" id="SSF56601">
    <property type="entry name" value="beta-lactamase/transpeptidase-like"/>
    <property type="match status" value="1"/>
</dbReference>
<feature type="transmembrane region" description="Helical" evidence="1">
    <location>
        <begin position="21"/>
        <end position="41"/>
    </location>
</feature>
<protein>
    <recommendedName>
        <fullName evidence="2">Beta-lactamase class A catalytic domain-containing protein</fullName>
    </recommendedName>
</protein>
<dbReference type="GO" id="GO:0030655">
    <property type="term" value="P:beta-lactam antibiotic catabolic process"/>
    <property type="evidence" value="ECO:0007669"/>
    <property type="project" value="InterPro"/>
</dbReference>
<keyword evidence="1" id="KW-0472">Membrane</keyword>
<reference evidence="3 4" key="1">
    <citation type="submission" date="2017-07" db="EMBL/GenBank/DDBJ databases">
        <title>Amycolatopsis thailandensis Genome sequencing and assembly.</title>
        <authorList>
            <person name="Kaur N."/>
            <person name="Mayilraj S."/>
        </authorList>
    </citation>
    <scope>NUCLEOTIDE SEQUENCE [LARGE SCALE GENOMIC DNA]</scope>
    <source>
        <strain evidence="3 4">JCM 16380</strain>
    </source>
</reference>
<dbReference type="OrthoDB" id="4981298at2"/>
<name>A0A229RUK0_9PSEU</name>
<accession>A0A229RUK0</accession>
<proteinExistence type="predicted"/>
<keyword evidence="1" id="KW-1133">Transmembrane helix</keyword>
<dbReference type="Proteomes" id="UP000215223">
    <property type="component" value="Unassembled WGS sequence"/>
</dbReference>
<dbReference type="PANTHER" id="PTHR35333:SF3">
    <property type="entry name" value="BETA-LACTAMASE-TYPE TRANSPEPTIDASE FOLD CONTAINING PROTEIN"/>
    <property type="match status" value="1"/>
</dbReference>
<dbReference type="PANTHER" id="PTHR35333">
    <property type="entry name" value="BETA-LACTAMASE"/>
    <property type="match status" value="1"/>
</dbReference>
<dbReference type="GO" id="GO:0046677">
    <property type="term" value="P:response to antibiotic"/>
    <property type="evidence" value="ECO:0007669"/>
    <property type="project" value="InterPro"/>
</dbReference>
<keyword evidence="1" id="KW-0812">Transmembrane</keyword>
<evidence type="ECO:0000313" key="3">
    <source>
        <dbReference type="EMBL" id="OXM50044.1"/>
    </source>
</evidence>
<dbReference type="InterPro" id="IPR012338">
    <property type="entry name" value="Beta-lactam/transpept-like"/>
</dbReference>